<dbReference type="Proteomes" id="UP001175211">
    <property type="component" value="Unassembled WGS sequence"/>
</dbReference>
<dbReference type="EMBL" id="JAUEPS010000144">
    <property type="protein sequence ID" value="KAK0435679.1"/>
    <property type="molecule type" value="Genomic_DNA"/>
</dbReference>
<feature type="non-terminal residue" evidence="1">
    <location>
        <position position="62"/>
    </location>
</feature>
<dbReference type="AlphaFoldDB" id="A0AA39MJ80"/>
<feature type="non-terminal residue" evidence="1">
    <location>
        <position position="1"/>
    </location>
</feature>
<name>A0AA39MJ80_ARMTA</name>
<keyword evidence="2" id="KW-1185">Reference proteome</keyword>
<reference evidence="1" key="1">
    <citation type="submission" date="2023-06" db="EMBL/GenBank/DDBJ databases">
        <authorList>
            <consortium name="Lawrence Berkeley National Laboratory"/>
            <person name="Ahrendt S."/>
            <person name="Sahu N."/>
            <person name="Indic B."/>
            <person name="Wong-Bajracharya J."/>
            <person name="Merenyi Z."/>
            <person name="Ke H.-M."/>
            <person name="Monk M."/>
            <person name="Kocsube S."/>
            <person name="Drula E."/>
            <person name="Lipzen A."/>
            <person name="Balint B."/>
            <person name="Henrissat B."/>
            <person name="Andreopoulos B."/>
            <person name="Martin F.M."/>
            <person name="Harder C.B."/>
            <person name="Rigling D."/>
            <person name="Ford K.L."/>
            <person name="Foster G.D."/>
            <person name="Pangilinan J."/>
            <person name="Papanicolaou A."/>
            <person name="Barry K."/>
            <person name="LaButti K."/>
            <person name="Viragh M."/>
            <person name="Koriabine M."/>
            <person name="Yan M."/>
            <person name="Riley R."/>
            <person name="Champramary S."/>
            <person name="Plett K.L."/>
            <person name="Tsai I.J."/>
            <person name="Slot J."/>
            <person name="Sipos G."/>
            <person name="Plett J."/>
            <person name="Nagy L.G."/>
            <person name="Grigoriev I.V."/>
        </authorList>
    </citation>
    <scope>NUCLEOTIDE SEQUENCE</scope>
    <source>
        <strain evidence="1">CCBAS 213</strain>
    </source>
</reference>
<accession>A0AA39MJ80</accession>
<gene>
    <name evidence="1" type="ORF">EV420DRAFT_1215084</name>
</gene>
<dbReference type="RefSeq" id="XP_060322039.1">
    <property type="nucleotide sequence ID" value="XM_060466392.1"/>
</dbReference>
<comment type="caution">
    <text evidence="1">The sequence shown here is derived from an EMBL/GenBank/DDBJ whole genome shotgun (WGS) entry which is preliminary data.</text>
</comment>
<proteinExistence type="predicted"/>
<protein>
    <submittedName>
        <fullName evidence="1">Uncharacterized protein</fullName>
    </submittedName>
</protein>
<dbReference type="GeneID" id="85349940"/>
<organism evidence="1 2">
    <name type="scientific">Armillaria tabescens</name>
    <name type="common">Ringless honey mushroom</name>
    <name type="synonym">Agaricus tabescens</name>
    <dbReference type="NCBI Taxonomy" id="1929756"/>
    <lineage>
        <taxon>Eukaryota</taxon>
        <taxon>Fungi</taxon>
        <taxon>Dikarya</taxon>
        <taxon>Basidiomycota</taxon>
        <taxon>Agaricomycotina</taxon>
        <taxon>Agaricomycetes</taxon>
        <taxon>Agaricomycetidae</taxon>
        <taxon>Agaricales</taxon>
        <taxon>Marasmiineae</taxon>
        <taxon>Physalacriaceae</taxon>
        <taxon>Desarmillaria</taxon>
    </lineage>
</organism>
<evidence type="ECO:0000313" key="1">
    <source>
        <dbReference type="EMBL" id="KAK0435679.1"/>
    </source>
</evidence>
<evidence type="ECO:0000313" key="2">
    <source>
        <dbReference type="Proteomes" id="UP001175211"/>
    </source>
</evidence>
<sequence length="62" mass="7165">QEDNKSLTNLYSHVTRSMTKIQNLHPSHFSLTQLNEELQCMALIHALSCPEYNNFVTSLFLL</sequence>